<organism evidence="3 4">
    <name type="scientific">Fusobacterium hominis</name>
    <dbReference type="NCBI Taxonomy" id="2764326"/>
    <lineage>
        <taxon>Bacteria</taxon>
        <taxon>Fusobacteriati</taxon>
        <taxon>Fusobacteriota</taxon>
        <taxon>Fusobacteriia</taxon>
        <taxon>Fusobacteriales</taxon>
        <taxon>Fusobacteriaceae</taxon>
        <taxon>Fusobacterium</taxon>
    </lineage>
</organism>
<accession>A0A7G9GX20</accession>
<dbReference type="InterPro" id="IPR037056">
    <property type="entry name" value="RNase_H1_N_sf"/>
</dbReference>
<dbReference type="Proteomes" id="UP000515913">
    <property type="component" value="Chromosome"/>
</dbReference>
<dbReference type="KEGG" id="fho:H9Q81_00490"/>
<keyword evidence="1" id="KW-0963">Cytoplasm</keyword>
<dbReference type="GO" id="GO:0005737">
    <property type="term" value="C:cytoplasm"/>
    <property type="evidence" value="ECO:0007669"/>
    <property type="project" value="UniProtKB-SubCell"/>
</dbReference>
<dbReference type="InterPro" id="IPR017290">
    <property type="entry name" value="RNase_H_bac"/>
</dbReference>
<name>A0A7G9GX20_9FUSO</name>
<evidence type="ECO:0000313" key="3">
    <source>
        <dbReference type="EMBL" id="QNM15352.1"/>
    </source>
</evidence>
<dbReference type="SUPFAM" id="SSF55658">
    <property type="entry name" value="L9 N-domain-like"/>
    <property type="match status" value="1"/>
</dbReference>
<dbReference type="PIRSF" id="PIRSF037839">
    <property type="entry name" value="Ribonuclease_H"/>
    <property type="match status" value="1"/>
</dbReference>
<dbReference type="InterPro" id="IPR011320">
    <property type="entry name" value="RNase_H1_N"/>
</dbReference>
<keyword evidence="1" id="KW-0479">Metal-binding</keyword>
<evidence type="ECO:0000256" key="1">
    <source>
        <dbReference type="PIRNR" id="PIRNR037839"/>
    </source>
</evidence>
<protein>
    <recommendedName>
        <fullName evidence="1">Ribonuclease H</fullName>
        <ecNumber evidence="1">3.1.26.4</ecNumber>
    </recommendedName>
</protein>
<dbReference type="Gene3D" id="3.30.420.10">
    <property type="entry name" value="Ribonuclease H-like superfamily/Ribonuclease H"/>
    <property type="match status" value="1"/>
</dbReference>
<evidence type="ECO:0000313" key="4">
    <source>
        <dbReference type="Proteomes" id="UP000515913"/>
    </source>
</evidence>
<dbReference type="GO" id="GO:0003676">
    <property type="term" value="F:nucleic acid binding"/>
    <property type="evidence" value="ECO:0007669"/>
    <property type="project" value="UniProtKB-UniRule"/>
</dbReference>
<dbReference type="Pfam" id="PF01693">
    <property type="entry name" value="Cauli_VI"/>
    <property type="match status" value="1"/>
</dbReference>
<dbReference type="AlphaFoldDB" id="A0A7G9GX20"/>
<comment type="subcellular location">
    <subcellularLocation>
        <location evidence="1">Cytoplasm</location>
    </subcellularLocation>
</comment>
<dbReference type="InterPro" id="IPR012337">
    <property type="entry name" value="RNaseH-like_sf"/>
</dbReference>
<dbReference type="Gene3D" id="3.40.970.10">
    <property type="entry name" value="Ribonuclease H1, N-terminal domain"/>
    <property type="match status" value="1"/>
</dbReference>
<keyword evidence="1" id="KW-0540">Nuclease</keyword>
<dbReference type="EMBL" id="CP060637">
    <property type="protein sequence ID" value="QNM15352.1"/>
    <property type="molecule type" value="Genomic_DNA"/>
</dbReference>
<comment type="function">
    <text evidence="1">Endonuclease that specifically degrades the RNA of RNA-DNA hybrids.</text>
</comment>
<dbReference type="SUPFAM" id="SSF53098">
    <property type="entry name" value="Ribonuclease H-like"/>
    <property type="match status" value="1"/>
</dbReference>
<reference evidence="3 4" key="1">
    <citation type="submission" date="2020-08" db="EMBL/GenBank/DDBJ databases">
        <authorList>
            <person name="Liu C."/>
            <person name="Sun Q."/>
        </authorList>
    </citation>
    <scope>NUCLEOTIDE SEQUENCE [LARGE SCALE GENOMIC DNA]</scope>
    <source>
        <strain evidence="3 4">NSJ-57</strain>
    </source>
</reference>
<dbReference type="GO" id="GO:0046872">
    <property type="term" value="F:metal ion binding"/>
    <property type="evidence" value="ECO:0007669"/>
    <property type="project" value="UniProtKB-KW"/>
</dbReference>
<keyword evidence="1" id="KW-0255">Endonuclease</keyword>
<dbReference type="RefSeq" id="WP_176838086.1">
    <property type="nucleotide sequence ID" value="NZ_CP060637.1"/>
</dbReference>
<gene>
    <name evidence="3" type="ORF">H9Q81_00490</name>
</gene>
<keyword evidence="4" id="KW-1185">Reference proteome</keyword>
<dbReference type="GO" id="GO:0004523">
    <property type="term" value="F:RNA-DNA hybrid ribonuclease activity"/>
    <property type="evidence" value="ECO:0007669"/>
    <property type="project" value="UniProtKB-UniRule"/>
</dbReference>
<dbReference type="InterPro" id="IPR009027">
    <property type="entry name" value="Ribosomal_bL9/RNase_H1_N"/>
</dbReference>
<comment type="catalytic activity">
    <reaction evidence="1">
        <text>Endonucleolytic cleavage to 5'-phosphomonoester.</text>
        <dbReference type="EC" id="3.1.26.4"/>
    </reaction>
</comment>
<keyword evidence="1" id="KW-0378">Hydrolase</keyword>
<comment type="similarity">
    <text evidence="1">Belongs to the RNase H family.</text>
</comment>
<sequence length="206" mass="23218">MAKKFYAYLLVEKEVSGVVTNWDECKKLVHGKKARYKGFSTLEEANKWLESGANYDNKIENKKIEKSKLPNGIYFDSGTGRGIGTEVRVTGIDGKSLLHFNSYGYQVNEFGNIHLGKDKTNNYGELLGLLLAIDIAKKCNCFHILGDSNLVIYFWSKGMCNKDSLPLETVELIKKVKQAREEFEKNGGIIEYVSGDYNPADLGFHK</sequence>
<feature type="domain" description="Ribonuclease H1 N-terminal" evidence="2">
    <location>
        <begin position="16"/>
        <end position="48"/>
    </location>
</feature>
<keyword evidence="1" id="KW-0460">Magnesium</keyword>
<dbReference type="InterPro" id="IPR036397">
    <property type="entry name" value="RNaseH_sf"/>
</dbReference>
<proteinExistence type="inferred from homology"/>
<evidence type="ECO:0000259" key="2">
    <source>
        <dbReference type="Pfam" id="PF01693"/>
    </source>
</evidence>
<dbReference type="EC" id="3.1.26.4" evidence="1"/>